<dbReference type="AlphaFoldDB" id="A0A409YSS9"/>
<name>A0A409YSS9_9AGAR</name>
<dbReference type="InterPro" id="IPR032675">
    <property type="entry name" value="LRR_dom_sf"/>
</dbReference>
<evidence type="ECO:0000256" key="1">
    <source>
        <dbReference type="SAM" id="Coils"/>
    </source>
</evidence>
<gene>
    <name evidence="3" type="ORF">CVT26_007508</name>
</gene>
<dbReference type="InParanoid" id="A0A409YSS9"/>
<dbReference type="InterPro" id="IPR001810">
    <property type="entry name" value="F-box_dom"/>
</dbReference>
<dbReference type="Proteomes" id="UP000284706">
    <property type="component" value="Unassembled WGS sequence"/>
</dbReference>
<dbReference type="SUPFAM" id="SSF81383">
    <property type="entry name" value="F-box domain"/>
    <property type="match status" value="2"/>
</dbReference>
<feature type="domain" description="F-box" evidence="2">
    <location>
        <begin position="73"/>
        <end position="120"/>
    </location>
</feature>
<dbReference type="PANTHER" id="PTHR38926:SF72">
    <property type="entry name" value="IM:7136021-RELATED"/>
    <property type="match status" value="1"/>
</dbReference>
<dbReference type="Pfam" id="PF12937">
    <property type="entry name" value="F-box-like"/>
    <property type="match status" value="1"/>
</dbReference>
<evidence type="ECO:0000259" key="2">
    <source>
        <dbReference type="Pfam" id="PF12937"/>
    </source>
</evidence>
<evidence type="ECO:0000313" key="3">
    <source>
        <dbReference type="EMBL" id="PPR06029.1"/>
    </source>
</evidence>
<dbReference type="OrthoDB" id="3503208at2759"/>
<evidence type="ECO:0000313" key="4">
    <source>
        <dbReference type="Proteomes" id="UP000284706"/>
    </source>
</evidence>
<dbReference type="Gene3D" id="1.20.1280.50">
    <property type="match status" value="1"/>
</dbReference>
<organism evidence="3 4">
    <name type="scientific">Gymnopilus dilepis</name>
    <dbReference type="NCBI Taxonomy" id="231916"/>
    <lineage>
        <taxon>Eukaryota</taxon>
        <taxon>Fungi</taxon>
        <taxon>Dikarya</taxon>
        <taxon>Basidiomycota</taxon>
        <taxon>Agaricomycotina</taxon>
        <taxon>Agaricomycetes</taxon>
        <taxon>Agaricomycetidae</taxon>
        <taxon>Agaricales</taxon>
        <taxon>Agaricineae</taxon>
        <taxon>Hymenogastraceae</taxon>
        <taxon>Gymnopilus</taxon>
    </lineage>
</organism>
<keyword evidence="4" id="KW-1185">Reference proteome</keyword>
<dbReference type="EMBL" id="NHYE01000387">
    <property type="protein sequence ID" value="PPR06029.1"/>
    <property type="molecule type" value="Genomic_DNA"/>
</dbReference>
<keyword evidence="1" id="KW-0175">Coiled coil</keyword>
<proteinExistence type="predicted"/>
<feature type="coiled-coil region" evidence="1">
    <location>
        <begin position="608"/>
        <end position="635"/>
    </location>
</feature>
<dbReference type="Gene3D" id="3.80.10.10">
    <property type="entry name" value="Ribonuclease Inhibitor"/>
    <property type="match status" value="1"/>
</dbReference>
<accession>A0A409YSS9</accession>
<sequence length="1082" mass="122698">MDTESKPCTCQNNSSGYKELTKLCQSSDNFCTVCARLDAIDARISAAQAALEALQCERDGLASQLNNAHLSRIDRLPIEIAYIIFEFYVTEQDSPLTLGAVCQSWRRIAWSTPSLWTTLNVRLTRKNVSENRIQLANEWLMRSQKQPLSIRLYVKHGHSDMGLDDFSQFYPLIDLVNDHAAQWQRLSVTLPRELLVRLDDMGSTTSILTSLSLHSNHSKIINNAILTHTTPHEVLIFGRCFTAKSLNWTNVTHFKASYISLDQTIEILRLSPQLIHCQCDIREDPGPSDVLRPPVHPRLKSFDIQLDGPETDLLFETVDFPDLKKLIIRGEYEPLAIEVLSNFLQHSANKLEQLSINAFRLSGDDLVQIARFTPLLKNLDLADIVGPDDLSAFYICMSAHLPTNDHGLPTRSSPLLPCLQSFRWYGDTSVPWHHIALLLPPRDQSHASRRPLSLIQVCNCLYSQDDPVPYVPAAILKQFLQYSDDIKFEFEVEFYEGQGTEDLMALSLQRTDFDIVCTFLVITPSSVLPHVVPAFLISFAMDNGQCTSLPLLFLSYWTFFFTAPSRQAVSPMNTGSSSCNCQNNSSSNKEPRRLCQSVDDCCSVCAKLEVLNSRISELKTALEESLHERDGLRSQLNNAHPSIVDRMPLEVASIVFDFFATGRDSPLVLGAVCQRWRRIAWSIPQLWMAFELRIEGEEVTENRVQLAKDWLARSGGLPLFISLHVQHIRRDTNRNFSQLFSLIDLVNEYSDRWHKLSVWLPRCLLARLNHKSSVSSLKILRLCSFDEESLDIDTLAGVAPGKLSVHGFWFSAGSFNWTNVRHFNSSLIWVDQLIETLRLAPKLLSCIFDSLCLRGDVPPAVPFRPLAHPHLRSLELEVGKMGMAPILSTVDLPNLRKLHLRGYFDEVATDELSYFFRRSANKLEDLSITGYSLSGDDLVQITKYTPLLRSLNLGDIDHNDNLSSFYHAMAATSNDELPVNTVPFLPHLQSFRWQTFAGVPWDLIALLLPRRDQNGRCLGRPLNCIQVSCNRLDENDNPVPYVPTAILEQFSQYLEDIEFEFEVDFDEGTKDLWALSLNMVNK</sequence>
<feature type="coiled-coil region" evidence="1">
    <location>
        <begin position="37"/>
        <end position="64"/>
    </location>
</feature>
<dbReference type="PANTHER" id="PTHR38926">
    <property type="entry name" value="F-BOX DOMAIN CONTAINING PROTEIN, EXPRESSED"/>
    <property type="match status" value="1"/>
</dbReference>
<reference evidence="3 4" key="1">
    <citation type="journal article" date="2018" name="Evol. Lett.">
        <title>Horizontal gene cluster transfer increased hallucinogenic mushroom diversity.</title>
        <authorList>
            <person name="Reynolds H.T."/>
            <person name="Vijayakumar V."/>
            <person name="Gluck-Thaler E."/>
            <person name="Korotkin H.B."/>
            <person name="Matheny P.B."/>
            <person name="Slot J.C."/>
        </authorList>
    </citation>
    <scope>NUCLEOTIDE SEQUENCE [LARGE SCALE GENOMIC DNA]</scope>
    <source>
        <strain evidence="3 4">SRW20</strain>
    </source>
</reference>
<protein>
    <recommendedName>
        <fullName evidence="2">F-box domain-containing protein</fullName>
    </recommendedName>
</protein>
<comment type="caution">
    <text evidence="3">The sequence shown here is derived from an EMBL/GenBank/DDBJ whole genome shotgun (WGS) entry which is preliminary data.</text>
</comment>
<dbReference type="InterPro" id="IPR036047">
    <property type="entry name" value="F-box-like_dom_sf"/>
</dbReference>
<dbReference type="SUPFAM" id="SSF52047">
    <property type="entry name" value="RNI-like"/>
    <property type="match status" value="1"/>
</dbReference>